<evidence type="ECO:0000256" key="8">
    <source>
        <dbReference type="ARBA" id="ARBA00049753"/>
    </source>
</evidence>
<comment type="subcellular location">
    <subcellularLocation>
        <location evidence="1">Periplasm</location>
    </subcellularLocation>
</comment>
<dbReference type="PANTHER" id="PTHR43649:SF28">
    <property type="entry name" value="BINDING PROTEIN COMPONENT OF ABC SUGAR TRANSPORTER-RELATED"/>
    <property type="match status" value="1"/>
</dbReference>
<dbReference type="Gene3D" id="3.40.190.10">
    <property type="entry name" value="Periplasmic binding protein-like II"/>
    <property type="match status" value="2"/>
</dbReference>
<gene>
    <name evidence="10" type="ORF">VE25_13525</name>
</gene>
<proteinExistence type="inferred from homology"/>
<evidence type="ECO:0000256" key="5">
    <source>
        <dbReference type="ARBA" id="ARBA00022729"/>
    </source>
</evidence>
<dbReference type="PANTHER" id="PTHR43649">
    <property type="entry name" value="ARABINOSE-BINDING PROTEIN-RELATED"/>
    <property type="match status" value="1"/>
</dbReference>
<dbReference type="STRING" id="443610.VE25_13525"/>
<organism evidence="10 11">
    <name type="scientific">Devosia geojensis</name>
    <dbReference type="NCBI Taxonomy" id="443610"/>
    <lineage>
        <taxon>Bacteria</taxon>
        <taxon>Pseudomonadati</taxon>
        <taxon>Pseudomonadota</taxon>
        <taxon>Alphaproteobacteria</taxon>
        <taxon>Hyphomicrobiales</taxon>
        <taxon>Devosiaceae</taxon>
        <taxon>Devosia</taxon>
    </lineage>
</organism>
<protein>
    <recommendedName>
        <fullName evidence="8">Probable sugar-binding periplasmic protein</fullName>
    </recommendedName>
</protein>
<comment type="similarity">
    <text evidence="2">Belongs to the bacterial solute-binding protein 1 family.</text>
</comment>
<evidence type="ECO:0000256" key="6">
    <source>
        <dbReference type="ARBA" id="ARBA00022764"/>
    </source>
</evidence>
<evidence type="ECO:0000256" key="4">
    <source>
        <dbReference type="ARBA" id="ARBA00022597"/>
    </source>
</evidence>
<name>A0A0F5FT23_9HYPH</name>
<evidence type="ECO:0000313" key="11">
    <source>
        <dbReference type="Proteomes" id="UP000033632"/>
    </source>
</evidence>
<keyword evidence="4" id="KW-0762">Sugar transport</keyword>
<keyword evidence="5 9" id="KW-0732">Signal</keyword>
<dbReference type="OrthoDB" id="7819610at2"/>
<dbReference type="PATRIC" id="fig|443610.3.peg.947"/>
<reference evidence="10 11" key="1">
    <citation type="submission" date="2015-03" db="EMBL/GenBank/DDBJ databases">
        <authorList>
            <person name="Hassan Y.I."/>
            <person name="Lepp D."/>
            <person name="Li X.-Z."/>
            <person name="Zhou T."/>
        </authorList>
    </citation>
    <scope>NUCLEOTIDE SEQUENCE [LARGE SCALE GENOMIC DNA]</scope>
    <source>
        <strain evidence="10 11">BD-c194</strain>
    </source>
</reference>
<evidence type="ECO:0000256" key="7">
    <source>
        <dbReference type="ARBA" id="ARBA00049629"/>
    </source>
</evidence>
<evidence type="ECO:0000256" key="3">
    <source>
        <dbReference type="ARBA" id="ARBA00022448"/>
    </source>
</evidence>
<keyword evidence="11" id="KW-1185">Reference proteome</keyword>
<dbReference type="InterPro" id="IPR006059">
    <property type="entry name" value="SBP"/>
</dbReference>
<keyword evidence="3" id="KW-0813">Transport</keyword>
<evidence type="ECO:0000256" key="1">
    <source>
        <dbReference type="ARBA" id="ARBA00004418"/>
    </source>
</evidence>
<comment type="function">
    <text evidence="7">Part of a binding-protein-dependent transport system for a sugar.</text>
</comment>
<dbReference type="EMBL" id="JZEX01000119">
    <property type="protein sequence ID" value="KKB11327.1"/>
    <property type="molecule type" value="Genomic_DNA"/>
</dbReference>
<keyword evidence="6" id="KW-0574">Periplasm</keyword>
<accession>A0A0F5FT23</accession>
<feature type="signal peptide" evidence="9">
    <location>
        <begin position="1"/>
        <end position="24"/>
    </location>
</feature>
<dbReference type="InterPro" id="IPR050490">
    <property type="entry name" value="Bact_solute-bd_prot1"/>
</dbReference>
<dbReference type="AlphaFoldDB" id="A0A0F5FT23"/>
<dbReference type="Pfam" id="PF01547">
    <property type="entry name" value="SBP_bac_1"/>
    <property type="match status" value="1"/>
</dbReference>
<comment type="caution">
    <text evidence="10">The sequence shown here is derived from an EMBL/GenBank/DDBJ whole genome shotgun (WGS) entry which is preliminary data.</text>
</comment>
<dbReference type="GO" id="GO:0042597">
    <property type="term" value="C:periplasmic space"/>
    <property type="evidence" value="ECO:0007669"/>
    <property type="project" value="UniProtKB-SubCell"/>
</dbReference>
<dbReference type="SUPFAM" id="SSF53850">
    <property type="entry name" value="Periplasmic binding protein-like II"/>
    <property type="match status" value="1"/>
</dbReference>
<sequence length="415" mass="44625">MMRTRIALLAAGLLSGTCVPGALAVDLVVYHSWSAAPEVAALNVLRAGLEEKGHTWTDIAIPHNTGSNVNLMSLVTGGQPPNVFMESNPGVYRDLAGMGFGATLTDWYEENGILEHLPASVAASIRVDDEIVKVPTALHIDGMLYYNMEVAEAAGVDPAAWTSLEEMFADFDAIREAGYDPLAVGSQPFQVGYLMHALTAAIAGPDVYTRIYGAEVDPAALDDPGFRQTLETLRLFANEAGPEAQNRPWNETTNEVITGNALMQIHGDWMKGEWLAAGKTPGTDFGCIEIPGAQAVVVTVDAWGMLGGVPDDVMQAELDFASVVLDPEIQGAFSAEKGSTPVRLDAPEGSLDACSQNVLQILSDEARQVQNPHNTADADWQNSIWDVVFNFWSEPNMTVDEAIEQMKSNYDTILG</sequence>
<evidence type="ECO:0000256" key="9">
    <source>
        <dbReference type="SAM" id="SignalP"/>
    </source>
</evidence>
<evidence type="ECO:0000256" key="2">
    <source>
        <dbReference type="ARBA" id="ARBA00008520"/>
    </source>
</evidence>
<dbReference type="RefSeq" id="WP_046109152.1">
    <property type="nucleotide sequence ID" value="NZ_JZEX01000119.1"/>
</dbReference>
<evidence type="ECO:0000313" key="10">
    <source>
        <dbReference type="EMBL" id="KKB11327.1"/>
    </source>
</evidence>
<feature type="chain" id="PRO_5002486721" description="Probable sugar-binding periplasmic protein" evidence="9">
    <location>
        <begin position="25"/>
        <end position="415"/>
    </location>
</feature>
<dbReference type="Proteomes" id="UP000033632">
    <property type="component" value="Unassembled WGS sequence"/>
</dbReference>